<evidence type="ECO:0000313" key="2">
    <source>
        <dbReference type="Proteomes" id="UP000245626"/>
    </source>
</evidence>
<dbReference type="Proteomes" id="UP000245626">
    <property type="component" value="Unassembled WGS sequence"/>
</dbReference>
<dbReference type="EMBL" id="KZ820793">
    <property type="protein sequence ID" value="PWN46663.1"/>
    <property type="molecule type" value="Genomic_DNA"/>
</dbReference>
<name>A0ACD0NLG4_9BASI</name>
<proteinExistence type="predicted"/>
<gene>
    <name evidence="1" type="ORF">IE53DRAFT_16793</name>
</gene>
<evidence type="ECO:0000313" key="1">
    <source>
        <dbReference type="EMBL" id="PWN46663.1"/>
    </source>
</evidence>
<reference evidence="1 2" key="1">
    <citation type="journal article" date="2018" name="Mol. Biol. Evol.">
        <title>Broad Genomic Sampling Reveals a Smut Pathogenic Ancestry of the Fungal Clade Ustilaginomycotina.</title>
        <authorList>
            <person name="Kijpornyongpan T."/>
            <person name="Mondo S.J."/>
            <person name="Barry K."/>
            <person name="Sandor L."/>
            <person name="Lee J."/>
            <person name="Lipzen A."/>
            <person name="Pangilinan J."/>
            <person name="LaButti K."/>
            <person name="Hainaut M."/>
            <person name="Henrissat B."/>
            <person name="Grigoriev I.V."/>
            <person name="Spatafora J.W."/>
            <person name="Aime M.C."/>
        </authorList>
    </citation>
    <scope>NUCLEOTIDE SEQUENCE [LARGE SCALE GENOMIC DNA]</scope>
    <source>
        <strain evidence="1 2">SA 807</strain>
    </source>
</reference>
<keyword evidence="2" id="KW-1185">Reference proteome</keyword>
<accession>A0ACD0NLG4</accession>
<sequence>MGLIGHRCAWRTMWLGSLAAYSFHEQGRSNGPFRVSCWQAHIKTDRLLQSLFSPPFFSPSPRPRLPSRLHRSFSNNDNLQPTFFYFILFSFFFSNDLGQTLVSRRTSTQPSRSPNFWRCSSPGSPTPNR</sequence>
<organism evidence="1 2">
    <name type="scientific">Violaceomyces palustris</name>
    <dbReference type="NCBI Taxonomy" id="1673888"/>
    <lineage>
        <taxon>Eukaryota</taxon>
        <taxon>Fungi</taxon>
        <taxon>Dikarya</taxon>
        <taxon>Basidiomycota</taxon>
        <taxon>Ustilaginomycotina</taxon>
        <taxon>Ustilaginomycetes</taxon>
        <taxon>Violaceomycetales</taxon>
        <taxon>Violaceomycetaceae</taxon>
        <taxon>Violaceomyces</taxon>
    </lineage>
</organism>
<protein>
    <submittedName>
        <fullName evidence="1">Uncharacterized protein</fullName>
    </submittedName>
</protein>